<dbReference type="EMBL" id="CAXIXY010000008">
    <property type="protein sequence ID" value="CAL2093860.1"/>
    <property type="molecule type" value="Genomic_DNA"/>
</dbReference>
<proteinExistence type="predicted"/>
<dbReference type="PANTHER" id="PTHR47894">
    <property type="entry name" value="HTH-TYPE TRANSCRIPTIONAL REGULATOR GADX"/>
    <property type="match status" value="1"/>
</dbReference>
<protein>
    <submittedName>
        <fullName evidence="5">HTH araC/xylS-type domain-containing protein</fullName>
    </submittedName>
</protein>
<keyword evidence="2" id="KW-0238">DNA-binding</keyword>
<dbReference type="PROSITE" id="PS01124">
    <property type="entry name" value="HTH_ARAC_FAMILY_2"/>
    <property type="match status" value="1"/>
</dbReference>
<evidence type="ECO:0000259" key="4">
    <source>
        <dbReference type="PROSITE" id="PS01124"/>
    </source>
</evidence>
<comment type="caution">
    <text evidence="5">The sequence shown here is derived from an EMBL/GenBank/DDBJ whole genome shotgun (WGS) entry which is preliminary data.</text>
</comment>
<keyword evidence="3" id="KW-0804">Transcription</keyword>
<evidence type="ECO:0000256" key="1">
    <source>
        <dbReference type="ARBA" id="ARBA00023015"/>
    </source>
</evidence>
<accession>A0ABM9P5S6</accession>
<evidence type="ECO:0000256" key="3">
    <source>
        <dbReference type="ARBA" id="ARBA00023163"/>
    </source>
</evidence>
<gene>
    <name evidence="5" type="ORF">T190607A01A_60031</name>
</gene>
<organism evidence="5 6">
    <name type="scientific">Tenacibaculum platacis</name>
    <dbReference type="NCBI Taxonomy" id="3137852"/>
    <lineage>
        <taxon>Bacteria</taxon>
        <taxon>Pseudomonadati</taxon>
        <taxon>Bacteroidota</taxon>
        <taxon>Flavobacteriia</taxon>
        <taxon>Flavobacteriales</taxon>
        <taxon>Flavobacteriaceae</taxon>
        <taxon>Tenacibaculum</taxon>
    </lineage>
</organism>
<dbReference type="InterPro" id="IPR018060">
    <property type="entry name" value="HTH_AraC"/>
</dbReference>
<dbReference type="SMART" id="SM00342">
    <property type="entry name" value="HTH_ARAC"/>
    <property type="match status" value="1"/>
</dbReference>
<dbReference type="PANTHER" id="PTHR47894:SF4">
    <property type="entry name" value="HTH-TYPE TRANSCRIPTIONAL REGULATOR GADX"/>
    <property type="match status" value="1"/>
</dbReference>
<reference evidence="5 6" key="1">
    <citation type="submission" date="2024-05" db="EMBL/GenBank/DDBJ databases">
        <authorList>
            <person name="Duchaud E."/>
        </authorList>
    </citation>
    <scope>NUCLEOTIDE SEQUENCE [LARGE SCALE GENOMIC DNA]</scope>
    <source>
        <strain evidence="5">Ena-SAMPLE-TAB-13-05-2024-13:56:06:370-140302</strain>
    </source>
</reference>
<dbReference type="SUPFAM" id="SSF46689">
    <property type="entry name" value="Homeodomain-like"/>
    <property type="match status" value="1"/>
</dbReference>
<sequence length="336" mass="37818">MEVMVRSSGLQGIITLLESFSIDAIALSEKYGVNKNDLLNSDSLIPLKSVTAILEESAILTNCDFFGLELSKFQDIEVLGPIAMVVKNAKTIRDALRLATKYMHIHSPGIVLTVFEQSSYVSGAVELSLSVESESQSDCKQCLELCLADLHKILKFIIGESYHPIAVAFTHGKLSNKYRTVFGSKIIFNHFRTGIHLSPEILDIPIKLRSEAYLKIAEDYIKNNYQLKNEEIDTKVEKMLYSFLGTEQAGKEHICEALAIHPRTLQRKLAKKGTKFEEIKEQVRKKVLFGYLTKTNTELQKLTEIIGFSELSSMSRACKKWFGKTPSEVRQTSSIE</sequence>
<dbReference type="Proteomes" id="UP001497416">
    <property type="component" value="Unassembled WGS sequence"/>
</dbReference>
<keyword evidence="1" id="KW-0805">Transcription regulation</keyword>
<dbReference type="Gene3D" id="1.10.10.60">
    <property type="entry name" value="Homeodomain-like"/>
    <property type="match status" value="1"/>
</dbReference>
<dbReference type="InterPro" id="IPR009057">
    <property type="entry name" value="Homeodomain-like_sf"/>
</dbReference>
<evidence type="ECO:0000313" key="5">
    <source>
        <dbReference type="EMBL" id="CAL2093860.1"/>
    </source>
</evidence>
<evidence type="ECO:0000313" key="6">
    <source>
        <dbReference type="Proteomes" id="UP001497416"/>
    </source>
</evidence>
<name>A0ABM9P5S6_9FLAO</name>
<dbReference type="Pfam" id="PF12625">
    <property type="entry name" value="Arabinose_bd"/>
    <property type="match status" value="1"/>
</dbReference>
<evidence type="ECO:0000256" key="2">
    <source>
        <dbReference type="ARBA" id="ARBA00023125"/>
    </source>
</evidence>
<dbReference type="Pfam" id="PF12833">
    <property type="entry name" value="HTH_18"/>
    <property type="match status" value="1"/>
</dbReference>
<feature type="domain" description="HTH araC/xylS-type" evidence="4">
    <location>
        <begin position="234"/>
        <end position="332"/>
    </location>
</feature>
<dbReference type="InterPro" id="IPR032687">
    <property type="entry name" value="AraC-type_N"/>
</dbReference>
<keyword evidence="6" id="KW-1185">Reference proteome</keyword>